<accession>A0AAV5KLL6</accession>
<dbReference type="InterPro" id="IPR050942">
    <property type="entry name" value="F-box_BR-signaling"/>
</dbReference>
<keyword evidence="1" id="KW-0732">Signal</keyword>
<evidence type="ECO:0000313" key="4">
    <source>
        <dbReference type="Proteomes" id="UP001054252"/>
    </source>
</evidence>
<organism evidence="3 4">
    <name type="scientific">Rubroshorea leprosula</name>
    <dbReference type="NCBI Taxonomy" id="152421"/>
    <lineage>
        <taxon>Eukaryota</taxon>
        <taxon>Viridiplantae</taxon>
        <taxon>Streptophyta</taxon>
        <taxon>Embryophyta</taxon>
        <taxon>Tracheophyta</taxon>
        <taxon>Spermatophyta</taxon>
        <taxon>Magnoliopsida</taxon>
        <taxon>eudicotyledons</taxon>
        <taxon>Gunneridae</taxon>
        <taxon>Pentapetalae</taxon>
        <taxon>rosids</taxon>
        <taxon>malvids</taxon>
        <taxon>Malvales</taxon>
        <taxon>Dipterocarpaceae</taxon>
        <taxon>Rubroshorea</taxon>
    </lineage>
</organism>
<evidence type="ECO:0000259" key="2">
    <source>
        <dbReference type="Pfam" id="PF03478"/>
    </source>
</evidence>
<evidence type="ECO:0000313" key="3">
    <source>
        <dbReference type="EMBL" id="GKV25494.1"/>
    </source>
</evidence>
<feature type="domain" description="KIB1-4 beta-propeller" evidence="2">
    <location>
        <begin position="158"/>
        <end position="418"/>
    </location>
</feature>
<dbReference type="Pfam" id="PF03478">
    <property type="entry name" value="Beta-prop_KIB1-4"/>
    <property type="match status" value="1"/>
</dbReference>
<dbReference type="AlphaFoldDB" id="A0AAV5KLL6"/>
<dbReference type="InterPro" id="IPR036047">
    <property type="entry name" value="F-box-like_dom_sf"/>
</dbReference>
<sequence length="446" mass="50755">MAFFNKLWLLFLKLFTAANDFLSQVIRTPICTPFSPSDALEDEFNTVNSISSTSNPTDEVSLLPTAEEIMDSSVSNWELLPKDILDLILDRLVYVVDYLYFAGVCKEWYLVAQEYRKRRHNIDAFHPHQLPLLLIPHEKLICSVIHGRVSHIKSNVHLNKRCFGSSLGWLMYLDQTLSMILLNPFSNKIIKLPPIIDKEGVLVDPLSKTVVIKKGVLSKDPELYPNDFMVAIICGPMSQLAIYKSSVQSWAFLIDLPRIFHDIIHHKGDFYAVDIKMRIGRIDVAGIERCSWVRMRLVSLLAQKTQLRLGLTTLPHDYRFHLVSSSDGNLLLVRGTCSRDFYKKDSFTSKFWVYKVKGLHEFANLVEIKDLGGNALFLCEKFSALIPTHGISKLQHNCIYYTNCNSEVPNPHGASIFNLTKRSVKSLQIPGDTTKSLPMVWITPAL</sequence>
<keyword evidence="4" id="KW-1185">Reference proteome</keyword>
<comment type="caution">
    <text evidence="3">The sequence shown here is derived from an EMBL/GenBank/DDBJ whole genome shotgun (WGS) entry which is preliminary data.</text>
</comment>
<feature type="chain" id="PRO_5043808944" description="KIB1-4 beta-propeller domain-containing protein" evidence="1">
    <location>
        <begin position="19"/>
        <end position="446"/>
    </location>
</feature>
<dbReference type="SUPFAM" id="SSF81383">
    <property type="entry name" value="F-box domain"/>
    <property type="match status" value="1"/>
</dbReference>
<dbReference type="PANTHER" id="PTHR44259:SF114">
    <property type="entry name" value="OS06G0707300 PROTEIN"/>
    <property type="match status" value="1"/>
</dbReference>
<proteinExistence type="predicted"/>
<evidence type="ECO:0000256" key="1">
    <source>
        <dbReference type="SAM" id="SignalP"/>
    </source>
</evidence>
<name>A0AAV5KLL6_9ROSI</name>
<gene>
    <name evidence="3" type="ORF">SLEP1_g34929</name>
</gene>
<dbReference type="InterPro" id="IPR005174">
    <property type="entry name" value="KIB1-4_b-propeller"/>
</dbReference>
<dbReference type="EMBL" id="BPVZ01000069">
    <property type="protein sequence ID" value="GKV25494.1"/>
    <property type="molecule type" value="Genomic_DNA"/>
</dbReference>
<protein>
    <recommendedName>
        <fullName evidence="2">KIB1-4 beta-propeller domain-containing protein</fullName>
    </recommendedName>
</protein>
<dbReference type="PANTHER" id="PTHR44259">
    <property type="entry name" value="OS07G0183000 PROTEIN-RELATED"/>
    <property type="match status" value="1"/>
</dbReference>
<reference evidence="3 4" key="1">
    <citation type="journal article" date="2021" name="Commun. Biol.">
        <title>The genome of Shorea leprosula (Dipterocarpaceae) highlights the ecological relevance of drought in aseasonal tropical rainforests.</title>
        <authorList>
            <person name="Ng K.K.S."/>
            <person name="Kobayashi M.J."/>
            <person name="Fawcett J.A."/>
            <person name="Hatakeyama M."/>
            <person name="Paape T."/>
            <person name="Ng C.H."/>
            <person name="Ang C.C."/>
            <person name="Tnah L.H."/>
            <person name="Lee C.T."/>
            <person name="Nishiyama T."/>
            <person name="Sese J."/>
            <person name="O'Brien M.J."/>
            <person name="Copetti D."/>
            <person name="Mohd Noor M.I."/>
            <person name="Ong R.C."/>
            <person name="Putra M."/>
            <person name="Sireger I.Z."/>
            <person name="Indrioko S."/>
            <person name="Kosugi Y."/>
            <person name="Izuno A."/>
            <person name="Isagi Y."/>
            <person name="Lee S.L."/>
            <person name="Shimizu K.K."/>
        </authorList>
    </citation>
    <scope>NUCLEOTIDE SEQUENCE [LARGE SCALE GENOMIC DNA]</scope>
    <source>
        <strain evidence="3">214</strain>
    </source>
</reference>
<dbReference type="Proteomes" id="UP001054252">
    <property type="component" value="Unassembled WGS sequence"/>
</dbReference>
<feature type="signal peptide" evidence="1">
    <location>
        <begin position="1"/>
        <end position="18"/>
    </location>
</feature>